<keyword evidence="3" id="KW-1185">Reference proteome</keyword>
<dbReference type="Proteomes" id="UP000287166">
    <property type="component" value="Unassembled WGS sequence"/>
</dbReference>
<dbReference type="Pfam" id="PF00134">
    <property type="entry name" value="Cyclin_N"/>
    <property type="match status" value="1"/>
</dbReference>
<organism evidence="2 3">
    <name type="scientific">Sparassis crispa</name>
    <dbReference type="NCBI Taxonomy" id="139825"/>
    <lineage>
        <taxon>Eukaryota</taxon>
        <taxon>Fungi</taxon>
        <taxon>Dikarya</taxon>
        <taxon>Basidiomycota</taxon>
        <taxon>Agaricomycotina</taxon>
        <taxon>Agaricomycetes</taxon>
        <taxon>Polyporales</taxon>
        <taxon>Sparassidaceae</taxon>
        <taxon>Sparassis</taxon>
    </lineage>
</organism>
<dbReference type="PANTHER" id="PTHR15615">
    <property type="match status" value="1"/>
</dbReference>
<sequence length="356" mass="39746">MVSSNIKRLAKSYSALHSSPRRSSSMKPGAPAQRIFKHRVATVVAQKSTVDQEFRNDRLVSLLAVPLHWDFFGYIVDCLVKASLVWSTAPSRYHSVAWPTEDTLKTAALFDFVKHLVVASRVNTAAVLVALVYVDRWSHSSVADVPQLSCEQVFLVALFLATKYVAESSYDLKYWKAWSAMSKAEIRWAERKFLKVIDFEVGIQEEHLLVHYDEVMKRCIINNERILPPLPEISPRRLVRRRAHAVRRVVAPAPAFIPSFPVQASPVSPVFGVLRREVDWSVHTGATVPFSPSLPPLSSSSSLSSSASSSSVATPYTLDKILQPPKILHKHHPVSHSLVLPGISKMISNPYNRLPG</sequence>
<dbReference type="GO" id="GO:0000307">
    <property type="term" value="C:cyclin-dependent protein kinase holoenzyme complex"/>
    <property type="evidence" value="ECO:0007669"/>
    <property type="project" value="TreeGrafter"/>
</dbReference>
<dbReference type="InterPro" id="IPR036915">
    <property type="entry name" value="Cyclin-like_sf"/>
</dbReference>
<dbReference type="STRING" id="139825.A0A401GMM7"/>
<feature type="domain" description="Cyclin N-terminal" evidence="1">
    <location>
        <begin position="107"/>
        <end position="201"/>
    </location>
</feature>
<dbReference type="CDD" id="cd20557">
    <property type="entry name" value="CYCLIN_ScPCL1-like"/>
    <property type="match status" value="1"/>
</dbReference>
<dbReference type="AlphaFoldDB" id="A0A401GMM7"/>
<dbReference type="GO" id="GO:0019901">
    <property type="term" value="F:protein kinase binding"/>
    <property type="evidence" value="ECO:0007669"/>
    <property type="project" value="InterPro"/>
</dbReference>
<dbReference type="PANTHER" id="PTHR15615:SF10">
    <property type="entry name" value="PHO85 CYCLIN-2-RELATED"/>
    <property type="match status" value="1"/>
</dbReference>
<dbReference type="RefSeq" id="XP_027613917.1">
    <property type="nucleotide sequence ID" value="XM_027758116.1"/>
</dbReference>
<dbReference type="InterPro" id="IPR013922">
    <property type="entry name" value="Cyclin_PHO80-like"/>
</dbReference>
<dbReference type="InParanoid" id="A0A401GMM7"/>
<proteinExistence type="predicted"/>
<dbReference type="EMBL" id="BFAD01000005">
    <property type="protein sequence ID" value="GBE83004.1"/>
    <property type="molecule type" value="Genomic_DNA"/>
</dbReference>
<accession>A0A401GMM7</accession>
<dbReference type="SUPFAM" id="SSF47954">
    <property type="entry name" value="Cyclin-like"/>
    <property type="match status" value="1"/>
</dbReference>
<dbReference type="GO" id="GO:0005634">
    <property type="term" value="C:nucleus"/>
    <property type="evidence" value="ECO:0007669"/>
    <property type="project" value="TreeGrafter"/>
</dbReference>
<dbReference type="InterPro" id="IPR006671">
    <property type="entry name" value="Cyclin_N"/>
</dbReference>
<evidence type="ECO:0000259" key="1">
    <source>
        <dbReference type="Pfam" id="PF00134"/>
    </source>
</evidence>
<protein>
    <recommendedName>
        <fullName evidence="1">Cyclin N-terminal domain-containing protein</fullName>
    </recommendedName>
</protein>
<evidence type="ECO:0000313" key="2">
    <source>
        <dbReference type="EMBL" id="GBE83004.1"/>
    </source>
</evidence>
<evidence type="ECO:0000313" key="3">
    <source>
        <dbReference type="Proteomes" id="UP000287166"/>
    </source>
</evidence>
<dbReference type="Gene3D" id="1.10.472.10">
    <property type="entry name" value="Cyclin-like"/>
    <property type="match status" value="1"/>
</dbReference>
<comment type="caution">
    <text evidence="2">The sequence shown here is derived from an EMBL/GenBank/DDBJ whole genome shotgun (WGS) entry which is preliminary data.</text>
</comment>
<reference evidence="2 3" key="1">
    <citation type="journal article" date="2018" name="Sci. Rep.">
        <title>Genome sequence of the cauliflower mushroom Sparassis crispa (Hanabiratake) and its association with beneficial usage.</title>
        <authorList>
            <person name="Kiyama R."/>
            <person name="Furutani Y."/>
            <person name="Kawaguchi K."/>
            <person name="Nakanishi T."/>
        </authorList>
    </citation>
    <scope>NUCLEOTIDE SEQUENCE [LARGE SCALE GENOMIC DNA]</scope>
</reference>
<dbReference type="OrthoDB" id="2789372at2759"/>
<gene>
    <name evidence="2" type="ORF">SCP_0500470</name>
</gene>
<dbReference type="GeneID" id="38779921"/>
<dbReference type="GO" id="GO:0016538">
    <property type="term" value="F:cyclin-dependent protein serine/threonine kinase regulator activity"/>
    <property type="evidence" value="ECO:0007669"/>
    <property type="project" value="TreeGrafter"/>
</dbReference>
<name>A0A401GMM7_9APHY</name>